<dbReference type="EMBL" id="MTBP01000001">
    <property type="protein sequence ID" value="POM26081.1"/>
    <property type="molecule type" value="Genomic_DNA"/>
</dbReference>
<keyword evidence="1" id="KW-0472">Membrane</keyword>
<dbReference type="Proteomes" id="UP000242367">
    <property type="component" value="Unassembled WGS sequence"/>
</dbReference>
<keyword evidence="1" id="KW-0812">Transmembrane</keyword>
<organism evidence="2 3">
    <name type="scientific">Actinomadura rubteroloni</name>
    <dbReference type="NCBI Taxonomy" id="1926885"/>
    <lineage>
        <taxon>Bacteria</taxon>
        <taxon>Bacillati</taxon>
        <taxon>Actinomycetota</taxon>
        <taxon>Actinomycetes</taxon>
        <taxon>Streptosporangiales</taxon>
        <taxon>Thermomonosporaceae</taxon>
        <taxon>Actinomadura</taxon>
    </lineage>
</organism>
<reference evidence="2 3" key="1">
    <citation type="journal article" date="2017" name="Chemistry">
        <title>Isolation, Biosynthesis and Chemical Modifications of Rubterolones A-F: Rare Tropolone Alkaloids from Actinomadura sp. 5-2.</title>
        <authorList>
            <person name="Guo H."/>
            <person name="Benndorf R."/>
            <person name="Leichnitz D."/>
            <person name="Klassen J.L."/>
            <person name="Vollmers J."/>
            <person name="Gorls H."/>
            <person name="Steinacker M."/>
            <person name="Weigel C."/>
            <person name="Dahse H.M."/>
            <person name="Kaster A.K."/>
            <person name="de Beer Z.W."/>
            <person name="Poulsen M."/>
            <person name="Beemelmanns C."/>
        </authorList>
    </citation>
    <scope>NUCLEOTIDE SEQUENCE [LARGE SCALE GENOMIC DNA]</scope>
    <source>
        <strain evidence="2 3">5-2</strain>
    </source>
</reference>
<dbReference type="RefSeq" id="WP_146058928.1">
    <property type="nucleotide sequence ID" value="NZ_MTBP01000001.1"/>
</dbReference>
<evidence type="ECO:0000256" key="1">
    <source>
        <dbReference type="SAM" id="Phobius"/>
    </source>
</evidence>
<comment type="caution">
    <text evidence="2">The sequence shown here is derived from an EMBL/GenBank/DDBJ whole genome shotgun (WGS) entry which is preliminary data.</text>
</comment>
<gene>
    <name evidence="2" type="ORF">BTM25_04680</name>
</gene>
<evidence type="ECO:0000313" key="3">
    <source>
        <dbReference type="Proteomes" id="UP000242367"/>
    </source>
</evidence>
<sequence>MFAVPAPSAPVPRRVLGLLGVLAAVLAGAFVVAPGVVAGGEFGSQSDLSAALRAAFTGYWDAGGRDLSPDLERVVDYWFRYHVAKGAFAAMLLIVLLALGRLVWTAYLRADGTGRRGVLATTGLSLGMFAAFALVAVMANVQGAAAPFASLLPMLPDGGHDPRLAGTLDQVRSQLAGAPDGRTPPLDAMVGDFARYHLVMAVIAAVVAVVLLAVGVVLGRAFARSAGRRGRGVLGASGGLSVLAALALVVVAVANTGNAADPAPGLLAFFQGGW</sequence>
<keyword evidence="1" id="KW-1133">Transmembrane helix</keyword>
<evidence type="ECO:0008006" key="4">
    <source>
        <dbReference type="Google" id="ProtNLM"/>
    </source>
</evidence>
<feature type="transmembrane region" description="Helical" evidence="1">
    <location>
        <begin position="196"/>
        <end position="221"/>
    </location>
</feature>
<feature type="transmembrane region" description="Helical" evidence="1">
    <location>
        <begin position="233"/>
        <end position="254"/>
    </location>
</feature>
<evidence type="ECO:0000313" key="2">
    <source>
        <dbReference type="EMBL" id="POM26081.1"/>
    </source>
</evidence>
<feature type="transmembrane region" description="Helical" evidence="1">
    <location>
        <begin position="119"/>
        <end position="141"/>
    </location>
</feature>
<proteinExistence type="predicted"/>
<dbReference type="AlphaFoldDB" id="A0A2P4UM06"/>
<protein>
    <recommendedName>
        <fullName evidence="4">Tat (Twin-arginine translocation) pathway signal sequence</fullName>
    </recommendedName>
</protein>
<name>A0A2P4UM06_9ACTN</name>
<accession>A0A2P4UM06</accession>
<keyword evidence="3" id="KW-1185">Reference proteome</keyword>
<feature type="transmembrane region" description="Helical" evidence="1">
    <location>
        <begin position="87"/>
        <end position="107"/>
    </location>
</feature>